<dbReference type="Proteomes" id="UP001177003">
    <property type="component" value="Chromosome 5"/>
</dbReference>
<evidence type="ECO:0000313" key="2">
    <source>
        <dbReference type="Proteomes" id="UP001177003"/>
    </source>
</evidence>
<evidence type="ECO:0000313" key="1">
    <source>
        <dbReference type="EMBL" id="CAI9287885.1"/>
    </source>
</evidence>
<keyword evidence="2" id="KW-1185">Reference proteome</keyword>
<accession>A0AA35Z8H3</accession>
<reference evidence="1" key="1">
    <citation type="submission" date="2023-04" db="EMBL/GenBank/DDBJ databases">
        <authorList>
            <person name="Vijverberg K."/>
            <person name="Xiong W."/>
            <person name="Schranz E."/>
        </authorList>
    </citation>
    <scope>NUCLEOTIDE SEQUENCE</scope>
</reference>
<name>A0AA35Z8H3_LACSI</name>
<sequence length="151" mass="17118">METVTLVISVMLHPKHHRDMDQFFPCQLMDALSINIDEDDYFSNHTREHFTQPPPSAALPSATSSSALEMQKALCHLNQGPTIPQCLEKLELLDLGPVDPLQFAVYHIFGETMNIREMWVNLPNDPHILRGWIEMTAATSLGVLKDIKIVR</sequence>
<protein>
    <submittedName>
        <fullName evidence="1">Uncharacterized protein</fullName>
    </submittedName>
</protein>
<proteinExistence type="predicted"/>
<dbReference type="AlphaFoldDB" id="A0AA35Z8H3"/>
<dbReference type="EMBL" id="OX465081">
    <property type="protein sequence ID" value="CAI9287885.1"/>
    <property type="molecule type" value="Genomic_DNA"/>
</dbReference>
<gene>
    <name evidence="1" type="ORF">LSALG_LOCUS27219</name>
</gene>
<organism evidence="1 2">
    <name type="scientific">Lactuca saligna</name>
    <name type="common">Willowleaf lettuce</name>
    <dbReference type="NCBI Taxonomy" id="75948"/>
    <lineage>
        <taxon>Eukaryota</taxon>
        <taxon>Viridiplantae</taxon>
        <taxon>Streptophyta</taxon>
        <taxon>Embryophyta</taxon>
        <taxon>Tracheophyta</taxon>
        <taxon>Spermatophyta</taxon>
        <taxon>Magnoliopsida</taxon>
        <taxon>eudicotyledons</taxon>
        <taxon>Gunneridae</taxon>
        <taxon>Pentapetalae</taxon>
        <taxon>asterids</taxon>
        <taxon>campanulids</taxon>
        <taxon>Asterales</taxon>
        <taxon>Asteraceae</taxon>
        <taxon>Cichorioideae</taxon>
        <taxon>Cichorieae</taxon>
        <taxon>Lactucinae</taxon>
        <taxon>Lactuca</taxon>
    </lineage>
</organism>